<keyword evidence="6" id="KW-1133">Transmembrane helix</keyword>
<dbReference type="GO" id="GO:0016020">
    <property type="term" value="C:membrane"/>
    <property type="evidence" value="ECO:0007669"/>
    <property type="project" value="UniProtKB-SubCell"/>
</dbReference>
<feature type="domain" description="Ig-like" evidence="8">
    <location>
        <begin position="118"/>
        <end position="193"/>
    </location>
</feature>
<dbReference type="InterPro" id="IPR013783">
    <property type="entry name" value="Ig-like_fold"/>
</dbReference>
<feature type="compositionally biased region" description="Low complexity" evidence="5">
    <location>
        <begin position="266"/>
        <end position="279"/>
    </location>
</feature>
<feature type="region of interest" description="Disordered" evidence="5">
    <location>
        <begin position="301"/>
        <end position="369"/>
    </location>
</feature>
<dbReference type="InterPro" id="IPR036179">
    <property type="entry name" value="Ig-like_dom_sf"/>
</dbReference>
<protein>
    <recommendedName>
        <fullName evidence="8">Ig-like domain-containing protein</fullName>
    </recommendedName>
</protein>
<dbReference type="PANTHER" id="PTHR12080">
    <property type="entry name" value="SIGNALING LYMPHOCYTIC ACTIVATION MOLECULE"/>
    <property type="match status" value="1"/>
</dbReference>
<dbReference type="OMA" id="EILWTHN"/>
<organism evidence="9 10">
    <name type="scientific">Oryzias melastigma</name>
    <name type="common">Marine medaka</name>
    <dbReference type="NCBI Taxonomy" id="30732"/>
    <lineage>
        <taxon>Eukaryota</taxon>
        <taxon>Metazoa</taxon>
        <taxon>Chordata</taxon>
        <taxon>Craniata</taxon>
        <taxon>Vertebrata</taxon>
        <taxon>Euteleostomi</taxon>
        <taxon>Actinopterygii</taxon>
        <taxon>Neopterygii</taxon>
        <taxon>Teleostei</taxon>
        <taxon>Neoteleostei</taxon>
        <taxon>Acanthomorphata</taxon>
        <taxon>Ovalentaria</taxon>
        <taxon>Atherinomorphae</taxon>
        <taxon>Beloniformes</taxon>
        <taxon>Adrianichthyidae</taxon>
        <taxon>Oryziinae</taxon>
        <taxon>Oryzias</taxon>
    </lineage>
</organism>
<feature type="chain" id="PRO_5017231284" description="Ig-like domain-containing protein" evidence="7">
    <location>
        <begin position="25"/>
        <end position="380"/>
    </location>
</feature>
<dbReference type="PANTHER" id="PTHR12080:SF125">
    <property type="entry name" value="CD48 ANTIGEN-LIKE"/>
    <property type="match status" value="1"/>
</dbReference>
<reference evidence="9" key="2">
    <citation type="submission" date="2025-09" db="UniProtKB">
        <authorList>
            <consortium name="Ensembl"/>
        </authorList>
    </citation>
    <scope>IDENTIFICATION</scope>
</reference>
<dbReference type="AlphaFoldDB" id="A0A3B3BN36"/>
<evidence type="ECO:0000256" key="5">
    <source>
        <dbReference type="SAM" id="MobiDB-lite"/>
    </source>
</evidence>
<evidence type="ECO:0000256" key="6">
    <source>
        <dbReference type="SAM" id="Phobius"/>
    </source>
</evidence>
<reference evidence="9" key="1">
    <citation type="submission" date="2025-08" db="UniProtKB">
        <authorList>
            <consortium name="Ensembl"/>
        </authorList>
    </citation>
    <scope>IDENTIFICATION</scope>
</reference>
<dbReference type="PaxDb" id="30732-ENSOMEP00000006552"/>
<evidence type="ECO:0000256" key="4">
    <source>
        <dbReference type="ARBA" id="ARBA00023180"/>
    </source>
</evidence>
<accession>A0A3B3BN36</accession>
<name>A0A3B3BN36_ORYME</name>
<keyword evidence="2 7" id="KW-0732">Signal</keyword>
<dbReference type="InterPro" id="IPR007110">
    <property type="entry name" value="Ig-like_dom"/>
</dbReference>
<proteinExistence type="predicted"/>
<keyword evidence="10" id="KW-1185">Reference proteome</keyword>
<dbReference type="GeneTree" id="ENSGT00610000086518"/>
<keyword evidence="3 6" id="KW-0472">Membrane</keyword>
<dbReference type="PROSITE" id="PS50835">
    <property type="entry name" value="IG_LIKE"/>
    <property type="match status" value="1"/>
</dbReference>
<evidence type="ECO:0000256" key="7">
    <source>
        <dbReference type="SAM" id="SignalP"/>
    </source>
</evidence>
<dbReference type="Ensembl" id="ENSOMET00000005621.1">
    <property type="protein sequence ID" value="ENSOMEP00000006552.1"/>
    <property type="gene ID" value="ENSOMEG00000007630.1"/>
</dbReference>
<feature type="transmembrane region" description="Helical" evidence="6">
    <location>
        <begin position="207"/>
        <end position="227"/>
    </location>
</feature>
<keyword evidence="6" id="KW-0812">Transmembrane</keyword>
<evidence type="ECO:0000313" key="10">
    <source>
        <dbReference type="Proteomes" id="UP000261560"/>
    </source>
</evidence>
<dbReference type="Gene3D" id="2.60.40.10">
    <property type="entry name" value="Immunoglobulins"/>
    <property type="match status" value="2"/>
</dbReference>
<evidence type="ECO:0000259" key="8">
    <source>
        <dbReference type="PROSITE" id="PS50835"/>
    </source>
</evidence>
<dbReference type="SUPFAM" id="SSF48726">
    <property type="entry name" value="Immunoglobulin"/>
    <property type="match status" value="1"/>
</dbReference>
<feature type="region of interest" description="Disordered" evidence="5">
    <location>
        <begin position="242"/>
        <end position="285"/>
    </location>
</feature>
<evidence type="ECO:0000313" key="9">
    <source>
        <dbReference type="Ensembl" id="ENSOMEP00000006552.1"/>
    </source>
</evidence>
<dbReference type="Proteomes" id="UP000261560">
    <property type="component" value="Unplaced"/>
</dbReference>
<evidence type="ECO:0000256" key="1">
    <source>
        <dbReference type="ARBA" id="ARBA00004370"/>
    </source>
</evidence>
<dbReference type="InterPro" id="IPR015631">
    <property type="entry name" value="CD2/SLAM_rcpt"/>
</dbReference>
<feature type="compositionally biased region" description="Acidic residues" evidence="5">
    <location>
        <begin position="244"/>
        <end position="253"/>
    </location>
</feature>
<feature type="compositionally biased region" description="Polar residues" evidence="5">
    <location>
        <begin position="301"/>
        <end position="316"/>
    </location>
</feature>
<evidence type="ECO:0000256" key="2">
    <source>
        <dbReference type="ARBA" id="ARBA00022729"/>
    </source>
</evidence>
<feature type="compositionally biased region" description="Basic and acidic residues" evidence="5">
    <location>
        <begin position="353"/>
        <end position="364"/>
    </location>
</feature>
<sequence length="380" mass="42132">MKMSSTPFLVGILFLALFVTDVYSVLNSLKGSSIVLSPDVEEPSIISVTWKHGADLAAEWFGGSVTFYRSFKDRCSLDTKSGELTINNVKLEDGGVYTPEINNNVRAAVTLRVLSPVPKPNITHDCKPEQTKCTLTCTFHKTDDMGEVQIIWIHENRVEKGDGALEITEETKEKTFICSLENSVSSENSTELQNPLLTDGKSGRTHIAVVLSLLVLAVCAVFLFLLYKKHPIIMRFFNKREETSTNEEQENLTEDLWPNGTEGILKTESVTTKTSTEETNPFLSEIEKCNAESSVTVTAEINSQNDPNTTNTQEPDQNPDPVLSIESKPDPETNTTNRPEPDESPDPAPSSETRPDPEETRPNQESRVTVTAEINHQNGE</sequence>
<keyword evidence="4" id="KW-0325">Glycoprotein</keyword>
<dbReference type="STRING" id="30732.ENSOMEP00000006552"/>
<comment type="subcellular location">
    <subcellularLocation>
        <location evidence="1">Membrane</location>
    </subcellularLocation>
</comment>
<evidence type="ECO:0000256" key="3">
    <source>
        <dbReference type="ARBA" id="ARBA00023136"/>
    </source>
</evidence>
<feature type="signal peptide" evidence="7">
    <location>
        <begin position="1"/>
        <end position="24"/>
    </location>
</feature>